<dbReference type="GO" id="GO:0000270">
    <property type="term" value="P:peptidoglycan metabolic process"/>
    <property type="evidence" value="ECO:0007669"/>
    <property type="project" value="InterPro"/>
</dbReference>
<reference evidence="5 6" key="1">
    <citation type="submission" date="2017-11" db="EMBL/GenBank/DDBJ databases">
        <title>Evolution of Phototrophy in the Chloroflexi Phylum Driven by Horizontal Gene Transfer.</title>
        <authorList>
            <person name="Ward L.M."/>
            <person name="Hemp J."/>
            <person name="Shih P.M."/>
            <person name="Mcglynn S.E."/>
            <person name="Fischer W."/>
        </authorList>
    </citation>
    <scope>NUCLEOTIDE SEQUENCE [LARGE SCALE GENOMIC DNA]</scope>
    <source>
        <strain evidence="5">JP3_7</strain>
    </source>
</reference>
<comment type="similarity">
    <text evidence="1">Belongs to the transglycosylase Slt family.</text>
</comment>
<dbReference type="InterPro" id="IPR023346">
    <property type="entry name" value="Lysozyme-like_dom_sf"/>
</dbReference>
<gene>
    <name evidence="5" type="ORF">CUN48_03675</name>
</gene>
<dbReference type="PROSITE" id="PS00922">
    <property type="entry name" value="TRANSGLYCOSYLASE"/>
    <property type="match status" value="1"/>
</dbReference>
<evidence type="ECO:0000256" key="1">
    <source>
        <dbReference type="ARBA" id="ARBA00007734"/>
    </source>
</evidence>
<accession>A0A2M8QF59</accession>
<evidence type="ECO:0000256" key="3">
    <source>
        <dbReference type="SAM" id="SignalP"/>
    </source>
</evidence>
<name>A0A2M8QF59_9CHLR</name>
<dbReference type="SMART" id="SM00028">
    <property type="entry name" value="TPR"/>
    <property type="match status" value="7"/>
</dbReference>
<dbReference type="SUPFAM" id="SSF53955">
    <property type="entry name" value="Lysozyme-like"/>
    <property type="match status" value="1"/>
</dbReference>
<dbReference type="EMBL" id="PGTN01000015">
    <property type="protein sequence ID" value="PJF48431.1"/>
    <property type="molecule type" value="Genomic_DNA"/>
</dbReference>
<dbReference type="GO" id="GO:0008933">
    <property type="term" value="F:peptidoglycan lytic transglycosylase activity"/>
    <property type="evidence" value="ECO:0007669"/>
    <property type="project" value="InterPro"/>
</dbReference>
<sequence>MPPKLHPGQRGLTLVLASLGLLVCAACADNAPAEPATRAVTAPPAQPTLYATRPARTTATPAPLPTPEPTPDIAALTTGAHYAAFIGDYARAIELGQRVVAASGSEMRPDALRMRLNIGRWQMDAGRADAAVATLSSVVADLSANGADSGAELPGAQALLGRAYALSGDAANALAQYAAALAAGAVISPWLHVWLGDAHLDARRPTEAIPHYRASLDAAPTPAQEFARREKLALASQLSGDFQAAIAQYEVILGRAQLPAYRARILWELAQALQAAGQPEAAYQRMNELTANYPKTPQAFQALQALLNAGQPFDELQRGIIGYHNGSHVAAREAFRRAITRYPERANDVRYWAALNYLKLGSVPDALRNLDQTIASNPANAPATVVALGEKAKIYANVGDAANARATFERLSANAPRGQASASVLFDVAQTFARNDALVAEATRAYETAEALQFDAERGPEALARAAALQYRLGQYAKAVTTTQKLLARYDRSPQALLGRLWLGKAQLALGDLTGGMETLQALAQQAPDTYEGARAAELAADPDQPPLSAPFPSLGSRMDATGQEEAEAWLRGWLGLEASANVRDLRADVRSDSRFIRGSELWRLGFKLEAREEFEGLRAAFGRDALAQYQLALFFRDIGLYRSSIGAADTLMRLSPAKTPSALPAFIARLLYPTYYADLVLRHAQEFGLDPLLLFSLIRQESLFEPFAVSSAAANGLMQVIPSTGREIHTELNWPPNYTTADLQKPYVSVRFGSHYLAKQRRFFGGDLYAAIAAYNGGPGNALRWKERSAGDPDVFFMAITFDETQRYVRALAANYAIYHRLYAR</sequence>
<proteinExistence type="inferred from homology"/>
<evidence type="ECO:0000313" key="5">
    <source>
        <dbReference type="EMBL" id="PJF48431.1"/>
    </source>
</evidence>
<comment type="caution">
    <text evidence="5">The sequence shown here is derived from an EMBL/GenBank/DDBJ whole genome shotgun (WGS) entry which is preliminary data.</text>
</comment>
<dbReference type="PANTHER" id="PTHR37423">
    <property type="entry name" value="SOLUBLE LYTIC MUREIN TRANSGLYCOSYLASE-RELATED"/>
    <property type="match status" value="1"/>
</dbReference>
<dbReference type="GO" id="GO:0016020">
    <property type="term" value="C:membrane"/>
    <property type="evidence" value="ECO:0007669"/>
    <property type="project" value="InterPro"/>
</dbReference>
<dbReference type="PANTHER" id="PTHR37423:SF5">
    <property type="entry name" value="SOLUBLE LYTIC MUREIN TRANSGLYCOSYLASE"/>
    <property type="match status" value="1"/>
</dbReference>
<evidence type="ECO:0000259" key="4">
    <source>
        <dbReference type="Pfam" id="PF01464"/>
    </source>
</evidence>
<dbReference type="Gene3D" id="1.25.40.10">
    <property type="entry name" value="Tetratricopeptide repeat domain"/>
    <property type="match status" value="3"/>
</dbReference>
<feature type="compositionally biased region" description="Low complexity" evidence="2">
    <location>
        <begin position="47"/>
        <end position="61"/>
    </location>
</feature>
<evidence type="ECO:0000256" key="2">
    <source>
        <dbReference type="SAM" id="MobiDB-lite"/>
    </source>
</evidence>
<dbReference type="Pfam" id="PF01464">
    <property type="entry name" value="SLT"/>
    <property type="match status" value="1"/>
</dbReference>
<feature type="chain" id="PRO_5014896062" description="Transglycosylase SLT domain-containing protein" evidence="3">
    <location>
        <begin position="29"/>
        <end position="826"/>
    </location>
</feature>
<dbReference type="Pfam" id="PF13174">
    <property type="entry name" value="TPR_6"/>
    <property type="match status" value="1"/>
</dbReference>
<dbReference type="InterPro" id="IPR000189">
    <property type="entry name" value="Transglyc_AS"/>
</dbReference>
<keyword evidence="3" id="KW-0732">Signal</keyword>
<dbReference type="InterPro" id="IPR008258">
    <property type="entry name" value="Transglycosylase_SLT_dom_1"/>
</dbReference>
<protein>
    <recommendedName>
        <fullName evidence="4">Transglycosylase SLT domain-containing protein</fullName>
    </recommendedName>
</protein>
<dbReference type="SUPFAM" id="SSF48452">
    <property type="entry name" value="TPR-like"/>
    <property type="match status" value="3"/>
</dbReference>
<feature type="region of interest" description="Disordered" evidence="2">
    <location>
        <begin position="34"/>
        <end position="69"/>
    </location>
</feature>
<dbReference type="Proteomes" id="UP000230790">
    <property type="component" value="Unassembled WGS sequence"/>
</dbReference>
<dbReference type="CDD" id="cd13401">
    <property type="entry name" value="Slt70-like"/>
    <property type="match status" value="1"/>
</dbReference>
<feature type="signal peptide" evidence="3">
    <location>
        <begin position="1"/>
        <end position="28"/>
    </location>
</feature>
<dbReference type="Pfam" id="PF13432">
    <property type="entry name" value="TPR_16"/>
    <property type="match status" value="4"/>
</dbReference>
<evidence type="ECO:0000313" key="6">
    <source>
        <dbReference type="Proteomes" id="UP000230790"/>
    </source>
</evidence>
<dbReference type="AlphaFoldDB" id="A0A2M8QF59"/>
<dbReference type="InterPro" id="IPR011990">
    <property type="entry name" value="TPR-like_helical_dom_sf"/>
</dbReference>
<organism evidence="5 6">
    <name type="scientific">Candidatus Thermofonsia Clade 3 bacterium</name>
    <dbReference type="NCBI Taxonomy" id="2364212"/>
    <lineage>
        <taxon>Bacteria</taxon>
        <taxon>Bacillati</taxon>
        <taxon>Chloroflexota</taxon>
        <taxon>Candidatus Thermofontia</taxon>
        <taxon>Candidatus Thermofonsia Clade 3</taxon>
    </lineage>
</organism>
<dbReference type="InterPro" id="IPR019734">
    <property type="entry name" value="TPR_rpt"/>
</dbReference>
<dbReference type="Gene3D" id="1.10.530.10">
    <property type="match status" value="1"/>
</dbReference>
<feature type="domain" description="Transglycosylase SLT" evidence="4">
    <location>
        <begin position="682"/>
        <end position="790"/>
    </location>
</feature>